<accession>A0A419T5K0</accession>
<keyword evidence="1" id="KW-1133">Transmembrane helix</keyword>
<feature type="transmembrane region" description="Helical" evidence="1">
    <location>
        <begin position="207"/>
        <end position="233"/>
    </location>
</feature>
<comment type="caution">
    <text evidence="3">The sequence shown here is derived from an EMBL/GenBank/DDBJ whole genome shotgun (WGS) entry which is preliminary data.</text>
</comment>
<dbReference type="AlphaFoldDB" id="A0A419T5K0"/>
<sequence length="266" mass="29754">MKNKIKFSLIWIIVLICITNSYVIADDLNLPQPSREFYVYDEANILDETVENYIVETNESLHSKTGAQIVVATVNSLQNRSIEEYANRLFRYWEIGSKEKNNGILFLIAPTENKMRIEIGYGLEGAIPDGKAGEIRDKMIIPYFKKGNYNKGTLEGFKALVKEVKIEYNIDSNSNEHKRFIFEPNNEHSPQKSKEGIANLFDSVKKIIIIIGIIIFLIIDFTFFDGFLTFTFIRIASRGGFNFNGGGNDNHGGGGSSGGGGASGGW</sequence>
<keyword evidence="1" id="KW-0472">Membrane</keyword>
<name>A0A419T5K0_9FIRM</name>
<dbReference type="Proteomes" id="UP000284177">
    <property type="component" value="Unassembled WGS sequence"/>
</dbReference>
<dbReference type="PANTHER" id="PTHR30373:SF2">
    <property type="entry name" value="UPF0603 PROTEIN YGCG"/>
    <property type="match status" value="1"/>
</dbReference>
<dbReference type="Gene3D" id="3.10.310.50">
    <property type="match status" value="1"/>
</dbReference>
<evidence type="ECO:0000256" key="1">
    <source>
        <dbReference type="SAM" id="Phobius"/>
    </source>
</evidence>
<dbReference type="EMBL" id="MCIB01000009">
    <property type="protein sequence ID" value="RKD32732.1"/>
    <property type="molecule type" value="Genomic_DNA"/>
</dbReference>
<dbReference type="InterPro" id="IPR007621">
    <property type="entry name" value="TPM_dom"/>
</dbReference>
<dbReference type="Pfam" id="PF04536">
    <property type="entry name" value="TPM_phosphatase"/>
    <property type="match status" value="1"/>
</dbReference>
<protein>
    <recommendedName>
        <fullName evidence="2">TPM domain-containing protein</fullName>
    </recommendedName>
</protein>
<evidence type="ECO:0000313" key="4">
    <source>
        <dbReference type="Proteomes" id="UP000284177"/>
    </source>
</evidence>
<evidence type="ECO:0000259" key="2">
    <source>
        <dbReference type="Pfam" id="PF04536"/>
    </source>
</evidence>
<keyword evidence="1" id="KW-0812">Transmembrane</keyword>
<reference evidence="3 4" key="1">
    <citation type="submission" date="2016-08" db="EMBL/GenBank/DDBJ databases">
        <title>Novel Firmicutes and Novel Genomes.</title>
        <authorList>
            <person name="Poppleton D.I."/>
            <person name="Gribaldo S."/>
        </authorList>
    </citation>
    <scope>NUCLEOTIDE SEQUENCE [LARGE SCALE GENOMIC DNA]</scope>
    <source>
        <strain evidence="3 4">CTT3</strain>
    </source>
</reference>
<dbReference type="PANTHER" id="PTHR30373">
    <property type="entry name" value="UPF0603 PROTEIN YGCG"/>
    <property type="match status" value="1"/>
</dbReference>
<feature type="domain" description="TPM" evidence="2">
    <location>
        <begin position="39"/>
        <end position="162"/>
    </location>
</feature>
<proteinExistence type="predicted"/>
<keyword evidence="4" id="KW-1185">Reference proteome</keyword>
<dbReference type="OrthoDB" id="9810918at2"/>
<evidence type="ECO:0000313" key="3">
    <source>
        <dbReference type="EMBL" id="RKD32732.1"/>
    </source>
</evidence>
<dbReference type="RefSeq" id="WP_120168242.1">
    <property type="nucleotide sequence ID" value="NZ_MCIB01000009.1"/>
</dbReference>
<gene>
    <name evidence="3" type="ORF">BET03_10380</name>
</gene>
<organism evidence="3 4">
    <name type="scientific">Thermohalobacter berrensis</name>
    <dbReference type="NCBI Taxonomy" id="99594"/>
    <lineage>
        <taxon>Bacteria</taxon>
        <taxon>Bacillati</taxon>
        <taxon>Bacillota</taxon>
        <taxon>Tissierellia</taxon>
        <taxon>Tissierellales</taxon>
        <taxon>Thermohalobacteraceae</taxon>
        <taxon>Thermohalobacter</taxon>
    </lineage>
</organism>